<evidence type="ECO:0000313" key="2">
    <source>
        <dbReference type="Proteomes" id="UP000095287"/>
    </source>
</evidence>
<evidence type="ECO:0000256" key="1">
    <source>
        <dbReference type="SAM" id="MobiDB-lite"/>
    </source>
</evidence>
<keyword evidence="2" id="KW-1185">Reference proteome</keyword>
<protein>
    <submittedName>
        <fullName evidence="3">Uncharacterized protein</fullName>
    </submittedName>
</protein>
<accession>A0A1I7ZAR7</accession>
<dbReference type="AlphaFoldDB" id="A0A1I7ZAR7"/>
<sequence length="75" mass="8210">MSRAFGLSQCAKTSISHSPQRGSSEGLSRTRIASRPAIHGPTSLSARATSISRQDDGVYLHSRREGRSRGCRRRL</sequence>
<proteinExistence type="predicted"/>
<feature type="region of interest" description="Disordered" evidence="1">
    <location>
        <begin position="1"/>
        <end position="75"/>
    </location>
</feature>
<name>A0A1I7ZAR7_9BILA</name>
<dbReference type="WBParaSite" id="L893_g24300.t1">
    <property type="protein sequence ID" value="L893_g24300.t1"/>
    <property type="gene ID" value="L893_g24300"/>
</dbReference>
<organism evidence="2 3">
    <name type="scientific">Steinernema glaseri</name>
    <dbReference type="NCBI Taxonomy" id="37863"/>
    <lineage>
        <taxon>Eukaryota</taxon>
        <taxon>Metazoa</taxon>
        <taxon>Ecdysozoa</taxon>
        <taxon>Nematoda</taxon>
        <taxon>Chromadorea</taxon>
        <taxon>Rhabditida</taxon>
        <taxon>Tylenchina</taxon>
        <taxon>Panagrolaimomorpha</taxon>
        <taxon>Strongyloidoidea</taxon>
        <taxon>Steinernematidae</taxon>
        <taxon>Steinernema</taxon>
    </lineage>
</organism>
<feature type="compositionally biased region" description="Polar residues" evidence="1">
    <location>
        <begin position="10"/>
        <end position="27"/>
    </location>
</feature>
<reference evidence="3" key="1">
    <citation type="submission" date="2016-11" db="UniProtKB">
        <authorList>
            <consortium name="WormBaseParasite"/>
        </authorList>
    </citation>
    <scope>IDENTIFICATION</scope>
</reference>
<dbReference type="Proteomes" id="UP000095287">
    <property type="component" value="Unplaced"/>
</dbReference>
<feature type="compositionally biased region" description="Basic and acidic residues" evidence="1">
    <location>
        <begin position="53"/>
        <end position="68"/>
    </location>
</feature>
<evidence type="ECO:0000313" key="3">
    <source>
        <dbReference type="WBParaSite" id="L893_g24300.t1"/>
    </source>
</evidence>
<feature type="compositionally biased region" description="Polar residues" evidence="1">
    <location>
        <begin position="42"/>
        <end position="52"/>
    </location>
</feature>